<keyword evidence="6" id="KW-0137">Centromere</keyword>
<evidence type="ECO:0000256" key="6">
    <source>
        <dbReference type="ARBA" id="ARBA00023328"/>
    </source>
</evidence>
<dbReference type="Proteomes" id="UP001150925">
    <property type="component" value="Unassembled WGS sequence"/>
</dbReference>
<dbReference type="GO" id="GO:0000775">
    <property type="term" value="C:chromosome, centromeric region"/>
    <property type="evidence" value="ECO:0007669"/>
    <property type="project" value="UniProtKB-SubCell"/>
</dbReference>
<evidence type="ECO:0000313" key="7">
    <source>
        <dbReference type="EMBL" id="KAJ1956494.1"/>
    </source>
</evidence>
<dbReference type="Pfam" id="PF13092">
    <property type="entry name" value="CENP-L"/>
    <property type="match status" value="1"/>
</dbReference>
<dbReference type="GO" id="GO:0005634">
    <property type="term" value="C:nucleus"/>
    <property type="evidence" value="ECO:0007669"/>
    <property type="project" value="UniProtKB-SubCell"/>
</dbReference>
<evidence type="ECO:0000256" key="3">
    <source>
        <dbReference type="ARBA" id="ARBA00011060"/>
    </source>
</evidence>
<sequence length="351" mass="40052">MASAASPHLHLPMRSASAQVDLNSENDTWQHDWLASTVKDLVGCLTLKTWTLHMCSPLHNFIPAQCRFYCQTLVEYLNSQLEAAPPNPFSLAQSEIHTSTWFRVETVTVHHVTDLDPQLGSCLYFTIRYVTQTQESDKRHTATCHLVMMAPENVDQTSLWTTFVQAGKTSHTVSLPLVLFKGPSPLKDLLLRWLQFQFDCRISVWSLAQHQLQHILVWWNDHWLNRIASLPPYERDEIIRSVPRPFELQYTFPDAIPQLRKVSLSLPLSTVVSLWQRIRTQRLASSTTTILEVLEAHAQHNLAIRFGQLRLEQFGCGTACLTANGKLKLFDPSQPDQVVAWLVELCHLLAS</sequence>
<protein>
    <recommendedName>
        <fullName evidence="9">Centromere protein L</fullName>
    </recommendedName>
</protein>
<evidence type="ECO:0008006" key="9">
    <source>
        <dbReference type="Google" id="ProtNLM"/>
    </source>
</evidence>
<accession>A0A9W8E164</accession>
<name>A0A9W8E164_9FUNG</name>
<evidence type="ECO:0000256" key="1">
    <source>
        <dbReference type="ARBA" id="ARBA00004123"/>
    </source>
</evidence>
<dbReference type="PANTHER" id="PTHR31740">
    <property type="entry name" value="CENTROMERE PROTEIN L"/>
    <property type="match status" value="1"/>
</dbReference>
<evidence type="ECO:0000313" key="8">
    <source>
        <dbReference type="Proteomes" id="UP001150925"/>
    </source>
</evidence>
<dbReference type="AlphaFoldDB" id="A0A9W8E164"/>
<comment type="subcellular location">
    <subcellularLocation>
        <location evidence="2">Chromosome</location>
        <location evidence="2">Centromere</location>
    </subcellularLocation>
    <subcellularLocation>
        <location evidence="1">Nucleus</location>
    </subcellularLocation>
</comment>
<dbReference type="InterPro" id="IPR025204">
    <property type="entry name" value="CENP-L"/>
</dbReference>
<proteinExistence type="inferred from homology"/>
<keyword evidence="8" id="KW-1185">Reference proteome</keyword>
<dbReference type="PANTHER" id="PTHR31740:SF2">
    <property type="entry name" value="CENTROMERE PROTEIN L"/>
    <property type="match status" value="1"/>
</dbReference>
<keyword evidence="5" id="KW-0539">Nucleus</keyword>
<comment type="caution">
    <text evidence="7">The sequence shown here is derived from an EMBL/GenBank/DDBJ whole genome shotgun (WGS) entry which is preliminary data.</text>
</comment>
<gene>
    <name evidence="7" type="ORF">IWQ62_005288</name>
</gene>
<organism evidence="7 8">
    <name type="scientific">Dispira parvispora</name>
    <dbReference type="NCBI Taxonomy" id="1520584"/>
    <lineage>
        <taxon>Eukaryota</taxon>
        <taxon>Fungi</taxon>
        <taxon>Fungi incertae sedis</taxon>
        <taxon>Zoopagomycota</taxon>
        <taxon>Kickxellomycotina</taxon>
        <taxon>Dimargaritomycetes</taxon>
        <taxon>Dimargaritales</taxon>
        <taxon>Dimargaritaceae</taxon>
        <taxon>Dispira</taxon>
    </lineage>
</organism>
<reference evidence="7" key="1">
    <citation type="submission" date="2022-07" db="EMBL/GenBank/DDBJ databases">
        <title>Phylogenomic reconstructions and comparative analyses of Kickxellomycotina fungi.</title>
        <authorList>
            <person name="Reynolds N.K."/>
            <person name="Stajich J.E."/>
            <person name="Barry K."/>
            <person name="Grigoriev I.V."/>
            <person name="Crous P."/>
            <person name="Smith M.E."/>
        </authorList>
    </citation>
    <scope>NUCLEOTIDE SEQUENCE</scope>
    <source>
        <strain evidence="7">RSA 1196</strain>
    </source>
</reference>
<keyword evidence="4" id="KW-0158">Chromosome</keyword>
<comment type="similarity">
    <text evidence="3">Belongs to the CENP-L/IML3 family.</text>
</comment>
<dbReference type="OrthoDB" id="8864979at2759"/>
<evidence type="ECO:0000256" key="4">
    <source>
        <dbReference type="ARBA" id="ARBA00022454"/>
    </source>
</evidence>
<dbReference type="EMBL" id="JANBPY010002116">
    <property type="protein sequence ID" value="KAJ1956494.1"/>
    <property type="molecule type" value="Genomic_DNA"/>
</dbReference>
<evidence type="ECO:0000256" key="5">
    <source>
        <dbReference type="ARBA" id="ARBA00023242"/>
    </source>
</evidence>
<evidence type="ECO:0000256" key="2">
    <source>
        <dbReference type="ARBA" id="ARBA00004584"/>
    </source>
</evidence>